<gene>
    <name evidence="2" type="ORF">CONPUDRAFT_82804</name>
</gene>
<dbReference type="OrthoDB" id="2804229at2759"/>
<feature type="compositionally biased region" description="Low complexity" evidence="1">
    <location>
        <begin position="206"/>
        <end position="221"/>
    </location>
</feature>
<feature type="compositionally biased region" description="Polar residues" evidence="1">
    <location>
        <begin position="248"/>
        <end position="258"/>
    </location>
</feature>
<feature type="compositionally biased region" description="Basic and acidic residues" evidence="1">
    <location>
        <begin position="182"/>
        <end position="191"/>
    </location>
</feature>
<feature type="compositionally biased region" description="Basic residues" evidence="1">
    <location>
        <begin position="106"/>
        <end position="118"/>
    </location>
</feature>
<dbReference type="RefSeq" id="XP_007769581.1">
    <property type="nucleotide sequence ID" value="XM_007771391.1"/>
</dbReference>
<feature type="compositionally biased region" description="Basic residues" evidence="1">
    <location>
        <begin position="314"/>
        <end position="324"/>
    </location>
</feature>
<dbReference type="GeneID" id="19210475"/>
<feature type="compositionally biased region" description="Polar residues" evidence="1">
    <location>
        <begin position="131"/>
        <end position="147"/>
    </location>
</feature>
<evidence type="ECO:0000313" key="3">
    <source>
        <dbReference type="Proteomes" id="UP000053558"/>
    </source>
</evidence>
<dbReference type="EMBL" id="JH711579">
    <property type="protein sequence ID" value="EIW80700.1"/>
    <property type="molecule type" value="Genomic_DNA"/>
</dbReference>
<accession>A0A5M3MNV9</accession>
<evidence type="ECO:0000256" key="1">
    <source>
        <dbReference type="SAM" id="MobiDB-lite"/>
    </source>
</evidence>
<feature type="compositionally biased region" description="Acidic residues" evidence="1">
    <location>
        <begin position="223"/>
        <end position="232"/>
    </location>
</feature>
<comment type="caution">
    <text evidence="2">The sequence shown here is derived from an EMBL/GenBank/DDBJ whole genome shotgun (WGS) entry which is preliminary data.</text>
</comment>
<keyword evidence="3" id="KW-1185">Reference proteome</keyword>
<organism evidence="2 3">
    <name type="scientific">Coniophora puteana (strain RWD-64-598)</name>
    <name type="common">Brown rot fungus</name>
    <dbReference type="NCBI Taxonomy" id="741705"/>
    <lineage>
        <taxon>Eukaryota</taxon>
        <taxon>Fungi</taxon>
        <taxon>Dikarya</taxon>
        <taxon>Basidiomycota</taxon>
        <taxon>Agaricomycotina</taxon>
        <taxon>Agaricomycetes</taxon>
        <taxon>Agaricomycetidae</taxon>
        <taxon>Boletales</taxon>
        <taxon>Coniophorineae</taxon>
        <taxon>Coniophoraceae</taxon>
        <taxon>Coniophora</taxon>
    </lineage>
</organism>
<feature type="region of interest" description="Disordered" evidence="1">
    <location>
        <begin position="106"/>
        <end position="350"/>
    </location>
</feature>
<dbReference type="Proteomes" id="UP000053558">
    <property type="component" value="Unassembled WGS sequence"/>
</dbReference>
<dbReference type="AlphaFoldDB" id="A0A5M3MNV9"/>
<protein>
    <submittedName>
        <fullName evidence="2">Uncharacterized protein</fullName>
    </submittedName>
</protein>
<feature type="compositionally biased region" description="Acidic residues" evidence="1">
    <location>
        <begin position="301"/>
        <end position="310"/>
    </location>
</feature>
<evidence type="ECO:0000313" key="2">
    <source>
        <dbReference type="EMBL" id="EIW80700.1"/>
    </source>
</evidence>
<proteinExistence type="predicted"/>
<sequence>MSSSPVTRSNCRFHKISLPKEEGGPRMCFVVPGCSLGDKELMDEEEIEDHGPATYEDYRQLLGNIELLDCFSSDLIGVLRQLVGVDLLRENEVFYLVQPGEEALFKKRPKKSRSRRESRKSLGLSRGLSAIETSSVMGRSAPNSPSVSKLRHDDCRSSLVPPSIRPPDSKAESALSSAPSIKNEEPHDSHESIASSSKPKAKSHSSRGQSMSASASSYALSDYDGEGDDEDGEGAKPGTEMKKDKTKASLQKRTSSVKSADGGSGAIAKKKKERPAAADLVRRRSKRLHPDAAAYQPRAQEEEESSEDEILEARRRKRTKKGTKRSLADGEENGDSHRAKKPRKTGSVDP</sequence>
<dbReference type="OMA" id="IFYLPQE"/>
<name>A0A5M3MNV9_CONPW</name>
<reference evidence="3" key="1">
    <citation type="journal article" date="2012" name="Science">
        <title>The Paleozoic origin of enzymatic lignin decomposition reconstructed from 31 fungal genomes.</title>
        <authorList>
            <person name="Floudas D."/>
            <person name="Binder M."/>
            <person name="Riley R."/>
            <person name="Barry K."/>
            <person name="Blanchette R.A."/>
            <person name="Henrissat B."/>
            <person name="Martinez A.T."/>
            <person name="Otillar R."/>
            <person name="Spatafora J.W."/>
            <person name="Yadav J.S."/>
            <person name="Aerts A."/>
            <person name="Benoit I."/>
            <person name="Boyd A."/>
            <person name="Carlson A."/>
            <person name="Copeland A."/>
            <person name="Coutinho P.M."/>
            <person name="de Vries R.P."/>
            <person name="Ferreira P."/>
            <person name="Findley K."/>
            <person name="Foster B."/>
            <person name="Gaskell J."/>
            <person name="Glotzer D."/>
            <person name="Gorecki P."/>
            <person name="Heitman J."/>
            <person name="Hesse C."/>
            <person name="Hori C."/>
            <person name="Igarashi K."/>
            <person name="Jurgens J.A."/>
            <person name="Kallen N."/>
            <person name="Kersten P."/>
            <person name="Kohler A."/>
            <person name="Kuees U."/>
            <person name="Kumar T.K.A."/>
            <person name="Kuo A."/>
            <person name="LaButti K."/>
            <person name="Larrondo L.F."/>
            <person name="Lindquist E."/>
            <person name="Ling A."/>
            <person name="Lombard V."/>
            <person name="Lucas S."/>
            <person name="Lundell T."/>
            <person name="Martin R."/>
            <person name="McLaughlin D.J."/>
            <person name="Morgenstern I."/>
            <person name="Morin E."/>
            <person name="Murat C."/>
            <person name="Nagy L.G."/>
            <person name="Nolan M."/>
            <person name="Ohm R.A."/>
            <person name="Patyshakuliyeva A."/>
            <person name="Rokas A."/>
            <person name="Ruiz-Duenas F.J."/>
            <person name="Sabat G."/>
            <person name="Salamov A."/>
            <person name="Samejima M."/>
            <person name="Schmutz J."/>
            <person name="Slot J.C."/>
            <person name="St John F."/>
            <person name="Stenlid J."/>
            <person name="Sun H."/>
            <person name="Sun S."/>
            <person name="Syed K."/>
            <person name="Tsang A."/>
            <person name="Wiebenga A."/>
            <person name="Young D."/>
            <person name="Pisabarro A."/>
            <person name="Eastwood D.C."/>
            <person name="Martin F."/>
            <person name="Cullen D."/>
            <person name="Grigoriev I.V."/>
            <person name="Hibbett D.S."/>
        </authorList>
    </citation>
    <scope>NUCLEOTIDE SEQUENCE [LARGE SCALE GENOMIC DNA]</scope>
    <source>
        <strain evidence="3">RWD-64-598 SS2</strain>
    </source>
</reference>
<dbReference type="KEGG" id="cput:CONPUDRAFT_82804"/>